<reference evidence="3" key="1">
    <citation type="submission" date="2017-02" db="EMBL/GenBank/DDBJ databases">
        <authorList>
            <person name="Varghese N."/>
            <person name="Submissions S."/>
        </authorList>
    </citation>
    <scope>NUCLEOTIDE SEQUENCE [LARGE SCALE GENOMIC DNA]</scope>
    <source>
        <strain evidence="3">VKM Ac-2052</strain>
    </source>
</reference>
<gene>
    <name evidence="2" type="ORF">SAMN06295879_0992</name>
</gene>
<name>A0A1T4XBQ3_9MICO</name>
<dbReference type="PANTHER" id="PTHR12993:SF26">
    <property type="entry name" value="1D-MYO-INOSITOL 2-ACETAMIDO-2-DEOXY-ALPHA-D-GLUCOPYRANOSIDE DEACETYLASE"/>
    <property type="match status" value="1"/>
</dbReference>
<dbReference type="InterPro" id="IPR024078">
    <property type="entry name" value="LmbE-like_dom_sf"/>
</dbReference>
<keyword evidence="1" id="KW-0862">Zinc</keyword>
<dbReference type="Gene3D" id="3.40.50.10320">
    <property type="entry name" value="LmbE-like"/>
    <property type="match status" value="1"/>
</dbReference>
<sequence>MSILDGVHSVLFVHAHPDDETLATGALISELVARGIRVQLVTATRGERGEIVAGALEVEPDPETLSEIRENELSAASAILGISDRYWLGNSPARARGHADRRYRDSGMSWVTPELAGPSPDVTPDALVSASLDEVTNDLAALIEVTCPSLVVGYDNAGGYGHPDHVRMHEATVAACRITRTPWAEIVAESGDDVEWFELEHRLSTVAEALRAHATQVRVDGDDIVHSGGQRQAIPTSVGLRAG</sequence>
<dbReference type="Pfam" id="PF02585">
    <property type="entry name" value="PIG-L"/>
    <property type="match status" value="1"/>
</dbReference>
<organism evidence="2 3">
    <name type="scientific">Agreia bicolorata</name>
    <dbReference type="NCBI Taxonomy" id="110935"/>
    <lineage>
        <taxon>Bacteria</taxon>
        <taxon>Bacillati</taxon>
        <taxon>Actinomycetota</taxon>
        <taxon>Actinomycetes</taxon>
        <taxon>Micrococcales</taxon>
        <taxon>Microbacteriaceae</taxon>
        <taxon>Agreia</taxon>
    </lineage>
</organism>
<dbReference type="InterPro" id="IPR003737">
    <property type="entry name" value="GlcNAc_PI_deacetylase-related"/>
</dbReference>
<dbReference type="Proteomes" id="UP000189735">
    <property type="component" value="Unassembled WGS sequence"/>
</dbReference>
<dbReference type="EMBL" id="FUYG01000002">
    <property type="protein sequence ID" value="SKA86869.1"/>
    <property type="molecule type" value="Genomic_DNA"/>
</dbReference>
<evidence type="ECO:0000256" key="1">
    <source>
        <dbReference type="ARBA" id="ARBA00022833"/>
    </source>
</evidence>
<dbReference type="PANTHER" id="PTHR12993">
    <property type="entry name" value="N-ACETYLGLUCOSAMINYL-PHOSPHATIDYLINOSITOL DE-N-ACETYLASE-RELATED"/>
    <property type="match status" value="1"/>
</dbReference>
<protein>
    <submittedName>
        <fullName evidence="2">N-acetyl-1-D-myo-inositol-2-amino-2-deoxy-alpha-D-glucopyranoside deacetylase</fullName>
    </submittedName>
</protein>
<dbReference type="SUPFAM" id="SSF102588">
    <property type="entry name" value="LmbE-like"/>
    <property type="match status" value="1"/>
</dbReference>
<evidence type="ECO:0000313" key="3">
    <source>
        <dbReference type="Proteomes" id="UP000189735"/>
    </source>
</evidence>
<dbReference type="AlphaFoldDB" id="A0A1T4XBQ3"/>
<accession>A0A1T4XBQ3</accession>
<dbReference type="GO" id="GO:0016137">
    <property type="term" value="P:glycoside metabolic process"/>
    <property type="evidence" value="ECO:0007669"/>
    <property type="project" value="UniProtKB-ARBA"/>
</dbReference>
<dbReference type="RefSeq" id="WP_078713555.1">
    <property type="nucleotide sequence ID" value="NZ_FUYG01000002.1"/>
</dbReference>
<proteinExistence type="predicted"/>
<evidence type="ECO:0000313" key="2">
    <source>
        <dbReference type="EMBL" id="SKA86869.1"/>
    </source>
</evidence>
<dbReference type="GO" id="GO:0016811">
    <property type="term" value="F:hydrolase activity, acting on carbon-nitrogen (but not peptide) bonds, in linear amides"/>
    <property type="evidence" value="ECO:0007669"/>
    <property type="project" value="TreeGrafter"/>
</dbReference>